<evidence type="ECO:0008006" key="3">
    <source>
        <dbReference type="Google" id="ProtNLM"/>
    </source>
</evidence>
<dbReference type="PANTHER" id="PTHR37171">
    <property type="entry name" value="SERINE/THREONINE-PROTEIN KINASE YRZF-RELATED"/>
    <property type="match status" value="1"/>
</dbReference>
<dbReference type="SUPFAM" id="SSF56112">
    <property type="entry name" value="Protein kinase-like (PK-like)"/>
    <property type="match status" value="1"/>
</dbReference>
<keyword evidence="2" id="KW-1185">Reference proteome</keyword>
<organism evidence="1 2">
    <name type="scientific">Arthrobotrys flagrans</name>
    <name type="common">Nematode-trapping fungus</name>
    <name type="synonym">Trichothecium flagrans</name>
    <dbReference type="NCBI Taxonomy" id="97331"/>
    <lineage>
        <taxon>Eukaryota</taxon>
        <taxon>Fungi</taxon>
        <taxon>Dikarya</taxon>
        <taxon>Ascomycota</taxon>
        <taxon>Pezizomycotina</taxon>
        <taxon>Orbiliomycetes</taxon>
        <taxon>Orbiliales</taxon>
        <taxon>Orbiliaceae</taxon>
        <taxon>Arthrobotrys</taxon>
    </lineage>
</organism>
<dbReference type="VEuPathDB" id="FungiDB:DFL_005393"/>
<dbReference type="Proteomes" id="UP000283090">
    <property type="component" value="Unassembled WGS sequence"/>
</dbReference>
<dbReference type="Gene3D" id="1.10.510.10">
    <property type="entry name" value="Transferase(Phosphotransferase) domain 1"/>
    <property type="match status" value="1"/>
</dbReference>
<name>A0A437A8A4_ARTFL</name>
<comment type="caution">
    <text evidence="1">The sequence shown here is derived from an EMBL/GenBank/DDBJ whole genome shotgun (WGS) entry which is preliminary data.</text>
</comment>
<dbReference type="GeneID" id="93587704"/>
<gene>
    <name evidence="1" type="ORF">DFL_005393</name>
</gene>
<dbReference type="InterPro" id="IPR052396">
    <property type="entry name" value="Meiotic_Drive_Suppr_Kinase"/>
</dbReference>
<proteinExistence type="predicted"/>
<dbReference type="InterPro" id="IPR011009">
    <property type="entry name" value="Kinase-like_dom_sf"/>
</dbReference>
<accession>A0A437A8A4</accession>
<sequence length="503" mass="57510">MLPRILPNTFKLLSAKSLKLFSTLRISQQAQNLSGTTLEQFIKIHQIRPQPLVNEKYRSSVALTTAANPRLLRGTFRLWENFFEEVQSFYEPHLNRTLPNWPYEEMWEDKQDLGLGLADENRIKDWAQHLLEEPCRTIIKLLCGSHSRPLWRYPKASLNIGNPDRVLTFLERGDAHENFTRSRLVVEEKTPWALPLEGIDLVTEVNNNRHDPHNKFLKAVHQLYGYMSMNFLKYGILTTVNSTRLFRRVHDDAHPQGVLECSPEIDIHGHFLKSPLAAYSFVACLCYKHGFMHISLDPDATLPRRARIIRLEPKETFSTPIPGLEMGRRRIADAGSLRLYLGDVVSGGHHAYTARAKVFVENKGPEAGVDVIIKIYDLYNTQAVLRYNRLLPLQGAYVPRLYASGMDLGGGFGIQVLEDCGNDMDCGWLQGTKELARKALSEIHSLGVLHGDIHFRNITYNGKDTRYPLRIIDLGEAVFDSEIVTDDAKREEVERLEQMEPED</sequence>
<dbReference type="OrthoDB" id="2942798at2759"/>
<protein>
    <recommendedName>
        <fullName evidence="3">Protein kinase domain-containing protein</fullName>
    </recommendedName>
</protein>
<dbReference type="PANTHER" id="PTHR37171:SF1">
    <property type="entry name" value="SERINE_THREONINE-PROTEIN KINASE YRZF-RELATED"/>
    <property type="match status" value="1"/>
</dbReference>
<dbReference type="EMBL" id="SAEB01000006">
    <property type="protein sequence ID" value="RVD87150.1"/>
    <property type="molecule type" value="Genomic_DNA"/>
</dbReference>
<dbReference type="RefSeq" id="XP_067492694.1">
    <property type="nucleotide sequence ID" value="XM_067634646.1"/>
</dbReference>
<evidence type="ECO:0000313" key="2">
    <source>
        <dbReference type="Proteomes" id="UP000283090"/>
    </source>
</evidence>
<evidence type="ECO:0000313" key="1">
    <source>
        <dbReference type="EMBL" id="RVD87150.1"/>
    </source>
</evidence>
<dbReference type="AlphaFoldDB" id="A0A437A8A4"/>
<reference evidence="1 2" key="1">
    <citation type="submission" date="2019-01" db="EMBL/GenBank/DDBJ databases">
        <title>Intercellular communication is required for trap formation in the nematode-trapping fungus Duddingtonia flagrans.</title>
        <authorList>
            <person name="Youssar L."/>
            <person name="Wernet V."/>
            <person name="Hensel N."/>
            <person name="Hildebrandt H.-G."/>
            <person name="Fischer R."/>
        </authorList>
    </citation>
    <scope>NUCLEOTIDE SEQUENCE [LARGE SCALE GENOMIC DNA]</scope>
    <source>
        <strain evidence="1 2">CBS H-5679</strain>
    </source>
</reference>